<keyword evidence="1" id="KW-0732">Signal</keyword>
<dbReference type="Proteomes" id="UP000006695">
    <property type="component" value="Chromosome"/>
</dbReference>
<dbReference type="OrthoDB" id="5455132at2"/>
<dbReference type="STRING" id="351605.Gura_3461"/>
<protein>
    <recommendedName>
        <fullName evidence="2">Magnetosome protein MamS/MamX domain-containing protein</fullName>
    </recommendedName>
</protein>
<feature type="signal peptide" evidence="1">
    <location>
        <begin position="1"/>
        <end position="24"/>
    </location>
</feature>
<dbReference type="InterPro" id="IPR058837">
    <property type="entry name" value="MamS_MamX_dom"/>
</dbReference>
<reference evidence="3 4" key="1">
    <citation type="submission" date="2007-05" db="EMBL/GenBank/DDBJ databases">
        <title>Complete sequence of Geobacter uraniireducens Rf4.</title>
        <authorList>
            <consortium name="US DOE Joint Genome Institute"/>
            <person name="Copeland A."/>
            <person name="Lucas S."/>
            <person name="Lapidus A."/>
            <person name="Barry K."/>
            <person name="Detter J.C."/>
            <person name="Glavina del Rio T."/>
            <person name="Hammon N."/>
            <person name="Israni S."/>
            <person name="Dalin E."/>
            <person name="Tice H."/>
            <person name="Pitluck S."/>
            <person name="Chertkov O."/>
            <person name="Brettin T."/>
            <person name="Bruce D."/>
            <person name="Han C."/>
            <person name="Schmutz J."/>
            <person name="Larimer F."/>
            <person name="Land M."/>
            <person name="Hauser L."/>
            <person name="Kyrpides N."/>
            <person name="Mikhailova N."/>
            <person name="Shelobolina E."/>
            <person name="Aklujkar M."/>
            <person name="Lovley D."/>
            <person name="Richardson P."/>
        </authorList>
    </citation>
    <scope>NUCLEOTIDE SEQUENCE [LARGE SCALE GENOMIC DNA]</scope>
    <source>
        <strain evidence="3 4">Rf4</strain>
    </source>
</reference>
<gene>
    <name evidence="3" type="ordered locus">Gura_3461</name>
</gene>
<dbReference type="HOGENOM" id="CLU_139656_0_0_7"/>
<evidence type="ECO:0000256" key="1">
    <source>
        <dbReference type="SAM" id="SignalP"/>
    </source>
</evidence>
<sequence length="151" mass="16302">MKAKSVASILATMLVVSFVSTTFAAPWQGWRGSSGWGMGGAYQRMYNPATVETVSGEVVAVDKVTPMKGMGAGIHLQLKTGKETISVHLGPSWFIERLDVKIEKGDKVEVKGSRVTVASKPAIIAAEMKKGDSVLRLRDDNGVPVWAGWRR</sequence>
<dbReference type="AlphaFoldDB" id="A5G749"/>
<dbReference type="Pfam" id="PF26390">
    <property type="entry name" value="MamS_MamX"/>
    <property type="match status" value="1"/>
</dbReference>
<feature type="chain" id="PRO_5002683299" description="Magnetosome protein MamS/MamX domain-containing protein" evidence="1">
    <location>
        <begin position="25"/>
        <end position="151"/>
    </location>
</feature>
<accession>A5G749</accession>
<evidence type="ECO:0000313" key="4">
    <source>
        <dbReference type="Proteomes" id="UP000006695"/>
    </source>
</evidence>
<dbReference type="RefSeq" id="WP_011940278.1">
    <property type="nucleotide sequence ID" value="NC_009483.1"/>
</dbReference>
<keyword evidence="4" id="KW-1185">Reference proteome</keyword>
<evidence type="ECO:0000313" key="3">
    <source>
        <dbReference type="EMBL" id="ABQ27617.1"/>
    </source>
</evidence>
<dbReference type="KEGG" id="gur:Gura_3461"/>
<name>A5G749_GEOUR</name>
<feature type="domain" description="Magnetosome protein MamS/MamX" evidence="2">
    <location>
        <begin position="50"/>
        <end position="135"/>
    </location>
</feature>
<proteinExistence type="predicted"/>
<organism evidence="3 4">
    <name type="scientific">Geotalea uraniireducens (strain Rf4)</name>
    <name type="common">Geobacter uraniireducens</name>
    <dbReference type="NCBI Taxonomy" id="351605"/>
    <lineage>
        <taxon>Bacteria</taxon>
        <taxon>Pseudomonadati</taxon>
        <taxon>Thermodesulfobacteriota</taxon>
        <taxon>Desulfuromonadia</taxon>
        <taxon>Geobacterales</taxon>
        <taxon>Geobacteraceae</taxon>
        <taxon>Geotalea</taxon>
    </lineage>
</organism>
<evidence type="ECO:0000259" key="2">
    <source>
        <dbReference type="Pfam" id="PF26390"/>
    </source>
</evidence>
<dbReference type="EMBL" id="CP000698">
    <property type="protein sequence ID" value="ABQ27617.1"/>
    <property type="molecule type" value="Genomic_DNA"/>
</dbReference>